<keyword evidence="5" id="KW-0539">Nucleus</keyword>
<keyword evidence="9" id="KW-1185">Reference proteome</keyword>
<name>A0A9P9EN04_9HYPO</name>
<dbReference type="CDD" id="cd00067">
    <property type="entry name" value="GAL4"/>
    <property type="match status" value="1"/>
</dbReference>
<dbReference type="OrthoDB" id="5057287at2759"/>
<sequence length="687" mass="77061">MNPSSPAHRPIQTAYTAPRSTACIPCQKQKVRCILENGTAPCQRCQRRRVTCTFRKHVFQEDRQELGSALANDVKMIYQALNEMRRHESKPPLPPLQSSLLEPSDSDIRTPESPSRVNVDMAENMLIEDDPIPQTVSDDIDRTPINSLYQITRLKSLSSQRIAKDRPRNSRPQEHDIISKGLLEYSEAERLVQAYLTRSDHYLYGIAAKYQDAEGIRRASRLLLTAICTVSALQDASASHQYRVCHAELRKLISEFIFTPAVDLEDLRGLVITSFWLSDMSWTVLGLGIRRALEVELQSSFGVVLAGTPSDAGTPRASVSQNELDSASERMRLWYWLYICDQHLSILYARTPTIRGEESTRDFGSYLTAIPNSRCDQRLMSQVDLLRTLRSASDLFGVGGTKKIPPVFKTQMDSFNSQIDNWATTWLSCYLVGDYPAKAVSLHYHFAKLLICSHVFRGLKHDATVDPIPTEFHDTAQMAVQCAKSIVDLSIRDLDVKAAFVGLPHYFHSMIAYACAFLIKTITMYRGHIQVDVEQTRDIILQVIELCKTSQCGQHHLVHWIGQGLQTLLSNCLGVPRVNTTIEDQPVDLNWPLMATTPGGSQDLGQLQGSNGLRDPDLIWDAARQATFINPAERFAEQWDGDNSYSPLEYQFGGIPYPAEDFANAGVPLTGPQGHIEHYGLGLGLLR</sequence>
<dbReference type="EMBL" id="JAGMUV010000011">
    <property type="protein sequence ID" value="KAH7141090.1"/>
    <property type="molecule type" value="Genomic_DNA"/>
</dbReference>
<dbReference type="SUPFAM" id="SSF57701">
    <property type="entry name" value="Zn2/Cys6 DNA-binding domain"/>
    <property type="match status" value="1"/>
</dbReference>
<dbReference type="GO" id="GO:0000976">
    <property type="term" value="F:transcription cis-regulatory region binding"/>
    <property type="evidence" value="ECO:0007669"/>
    <property type="project" value="TreeGrafter"/>
</dbReference>
<dbReference type="Proteomes" id="UP000738349">
    <property type="component" value="Unassembled WGS sequence"/>
</dbReference>
<dbReference type="AlphaFoldDB" id="A0A9P9EN04"/>
<reference evidence="8" key="1">
    <citation type="journal article" date="2021" name="Nat. Commun.">
        <title>Genetic determinants of endophytism in the Arabidopsis root mycobiome.</title>
        <authorList>
            <person name="Mesny F."/>
            <person name="Miyauchi S."/>
            <person name="Thiergart T."/>
            <person name="Pickel B."/>
            <person name="Atanasova L."/>
            <person name="Karlsson M."/>
            <person name="Huettel B."/>
            <person name="Barry K.W."/>
            <person name="Haridas S."/>
            <person name="Chen C."/>
            <person name="Bauer D."/>
            <person name="Andreopoulos W."/>
            <person name="Pangilinan J."/>
            <person name="LaButti K."/>
            <person name="Riley R."/>
            <person name="Lipzen A."/>
            <person name="Clum A."/>
            <person name="Drula E."/>
            <person name="Henrissat B."/>
            <person name="Kohler A."/>
            <person name="Grigoriev I.V."/>
            <person name="Martin F.M."/>
            <person name="Hacquard S."/>
        </authorList>
    </citation>
    <scope>NUCLEOTIDE SEQUENCE</scope>
    <source>
        <strain evidence="8">MPI-CAGE-AT-0147</strain>
    </source>
</reference>
<organism evidence="8 9">
    <name type="scientific">Dactylonectria macrodidyma</name>
    <dbReference type="NCBI Taxonomy" id="307937"/>
    <lineage>
        <taxon>Eukaryota</taxon>
        <taxon>Fungi</taxon>
        <taxon>Dikarya</taxon>
        <taxon>Ascomycota</taxon>
        <taxon>Pezizomycotina</taxon>
        <taxon>Sordariomycetes</taxon>
        <taxon>Hypocreomycetidae</taxon>
        <taxon>Hypocreales</taxon>
        <taxon>Nectriaceae</taxon>
        <taxon>Dactylonectria</taxon>
    </lineage>
</organism>
<feature type="region of interest" description="Disordered" evidence="6">
    <location>
        <begin position="86"/>
        <end position="115"/>
    </location>
</feature>
<evidence type="ECO:0000313" key="8">
    <source>
        <dbReference type="EMBL" id="KAH7141090.1"/>
    </source>
</evidence>
<evidence type="ECO:0000256" key="4">
    <source>
        <dbReference type="ARBA" id="ARBA00023163"/>
    </source>
</evidence>
<dbReference type="GO" id="GO:0000981">
    <property type="term" value="F:DNA-binding transcription factor activity, RNA polymerase II-specific"/>
    <property type="evidence" value="ECO:0007669"/>
    <property type="project" value="InterPro"/>
</dbReference>
<dbReference type="CDD" id="cd12148">
    <property type="entry name" value="fungal_TF_MHR"/>
    <property type="match status" value="1"/>
</dbReference>
<keyword evidence="4" id="KW-0804">Transcription</keyword>
<dbReference type="InterPro" id="IPR001138">
    <property type="entry name" value="Zn2Cys6_DnaBD"/>
</dbReference>
<dbReference type="Pfam" id="PF00172">
    <property type="entry name" value="Zn_clus"/>
    <property type="match status" value="1"/>
</dbReference>
<dbReference type="GO" id="GO:0005634">
    <property type="term" value="C:nucleus"/>
    <property type="evidence" value="ECO:0007669"/>
    <property type="project" value="UniProtKB-SubCell"/>
</dbReference>
<dbReference type="GO" id="GO:0008270">
    <property type="term" value="F:zinc ion binding"/>
    <property type="evidence" value="ECO:0007669"/>
    <property type="project" value="InterPro"/>
</dbReference>
<evidence type="ECO:0000256" key="5">
    <source>
        <dbReference type="ARBA" id="ARBA00023242"/>
    </source>
</evidence>
<evidence type="ECO:0000256" key="6">
    <source>
        <dbReference type="SAM" id="MobiDB-lite"/>
    </source>
</evidence>
<dbReference type="Gene3D" id="4.10.240.10">
    <property type="entry name" value="Zn(2)-C6 fungal-type DNA-binding domain"/>
    <property type="match status" value="1"/>
</dbReference>
<evidence type="ECO:0000259" key="7">
    <source>
        <dbReference type="PROSITE" id="PS50048"/>
    </source>
</evidence>
<dbReference type="InterPro" id="IPR036864">
    <property type="entry name" value="Zn2-C6_fun-type_DNA-bd_sf"/>
</dbReference>
<gene>
    <name evidence="8" type="ORF">EDB81DRAFT_761538</name>
</gene>
<keyword evidence="3" id="KW-0238">DNA-binding</keyword>
<comment type="caution">
    <text evidence="8">The sequence shown here is derived from an EMBL/GenBank/DDBJ whole genome shotgun (WGS) entry which is preliminary data.</text>
</comment>
<dbReference type="PANTHER" id="PTHR31845">
    <property type="entry name" value="FINGER DOMAIN PROTEIN, PUTATIVE-RELATED"/>
    <property type="match status" value="1"/>
</dbReference>
<proteinExistence type="predicted"/>
<dbReference type="PROSITE" id="PS50048">
    <property type="entry name" value="ZN2_CY6_FUNGAL_2"/>
    <property type="match status" value="1"/>
</dbReference>
<accession>A0A9P9EN04</accession>
<feature type="domain" description="Zn(2)-C6 fungal-type" evidence="7">
    <location>
        <begin position="22"/>
        <end position="54"/>
    </location>
</feature>
<keyword evidence="2" id="KW-0805">Transcription regulation</keyword>
<evidence type="ECO:0000256" key="2">
    <source>
        <dbReference type="ARBA" id="ARBA00023015"/>
    </source>
</evidence>
<protein>
    <submittedName>
        <fullName evidence="8">Zn(II)2Cys6 transcription factor</fullName>
    </submittedName>
</protein>
<dbReference type="SMART" id="SM00066">
    <property type="entry name" value="GAL4"/>
    <property type="match status" value="1"/>
</dbReference>
<dbReference type="PANTHER" id="PTHR31845:SF17">
    <property type="entry name" value="ZN(II)2CYS6 TRANSCRIPTION FACTOR (EUROFUNG)"/>
    <property type="match status" value="1"/>
</dbReference>
<evidence type="ECO:0000313" key="9">
    <source>
        <dbReference type="Proteomes" id="UP000738349"/>
    </source>
</evidence>
<comment type="subcellular location">
    <subcellularLocation>
        <location evidence="1">Nucleus</location>
    </subcellularLocation>
</comment>
<evidence type="ECO:0000256" key="3">
    <source>
        <dbReference type="ARBA" id="ARBA00023125"/>
    </source>
</evidence>
<dbReference type="InterPro" id="IPR051089">
    <property type="entry name" value="prtT"/>
</dbReference>
<evidence type="ECO:0000256" key="1">
    <source>
        <dbReference type="ARBA" id="ARBA00004123"/>
    </source>
</evidence>